<protein>
    <submittedName>
        <fullName evidence="1">Uncharacterized protein</fullName>
    </submittedName>
</protein>
<proteinExistence type="predicted"/>
<dbReference type="EMBL" id="SRLO01000868">
    <property type="protein sequence ID" value="TNN45081.1"/>
    <property type="molecule type" value="Genomic_DNA"/>
</dbReference>
<name>A0A4Z2FVS7_9TELE</name>
<dbReference type="AlphaFoldDB" id="A0A4Z2FVS7"/>
<gene>
    <name evidence="1" type="ORF">EYF80_044726</name>
</gene>
<evidence type="ECO:0000313" key="2">
    <source>
        <dbReference type="Proteomes" id="UP000314294"/>
    </source>
</evidence>
<sequence length="101" mass="11153">MATPTRASASAKLSTKHQLWLLFFRSSLSRAAATSRLVEMMKQEAMLRMAPITRGLTELGPSGVMLAPGLGAAANTQRVTWQGRAAPAWRKNKSDWRYVHL</sequence>
<dbReference type="Proteomes" id="UP000314294">
    <property type="component" value="Unassembled WGS sequence"/>
</dbReference>
<comment type="caution">
    <text evidence="1">The sequence shown here is derived from an EMBL/GenBank/DDBJ whole genome shotgun (WGS) entry which is preliminary data.</text>
</comment>
<organism evidence="1 2">
    <name type="scientific">Liparis tanakae</name>
    <name type="common">Tanaka's snailfish</name>
    <dbReference type="NCBI Taxonomy" id="230148"/>
    <lineage>
        <taxon>Eukaryota</taxon>
        <taxon>Metazoa</taxon>
        <taxon>Chordata</taxon>
        <taxon>Craniata</taxon>
        <taxon>Vertebrata</taxon>
        <taxon>Euteleostomi</taxon>
        <taxon>Actinopterygii</taxon>
        <taxon>Neopterygii</taxon>
        <taxon>Teleostei</taxon>
        <taxon>Neoteleostei</taxon>
        <taxon>Acanthomorphata</taxon>
        <taxon>Eupercaria</taxon>
        <taxon>Perciformes</taxon>
        <taxon>Cottioidei</taxon>
        <taxon>Cottales</taxon>
        <taxon>Liparidae</taxon>
        <taxon>Liparis</taxon>
    </lineage>
</organism>
<accession>A0A4Z2FVS7</accession>
<reference evidence="1 2" key="1">
    <citation type="submission" date="2019-03" db="EMBL/GenBank/DDBJ databases">
        <title>First draft genome of Liparis tanakae, snailfish: a comprehensive survey of snailfish specific genes.</title>
        <authorList>
            <person name="Kim W."/>
            <person name="Song I."/>
            <person name="Jeong J.-H."/>
            <person name="Kim D."/>
            <person name="Kim S."/>
            <person name="Ryu S."/>
            <person name="Song J.Y."/>
            <person name="Lee S.K."/>
        </authorList>
    </citation>
    <scope>NUCLEOTIDE SEQUENCE [LARGE SCALE GENOMIC DNA]</scope>
    <source>
        <tissue evidence="1">Muscle</tissue>
    </source>
</reference>
<evidence type="ECO:0000313" key="1">
    <source>
        <dbReference type="EMBL" id="TNN45081.1"/>
    </source>
</evidence>
<keyword evidence="2" id="KW-1185">Reference proteome</keyword>